<gene>
    <name evidence="1" type="ORF">NE398_11850</name>
</gene>
<name>A0A9X3XPG2_9CLOT</name>
<dbReference type="EMBL" id="JAMRYU010000012">
    <property type="protein sequence ID" value="MDC4240852.1"/>
    <property type="molecule type" value="Genomic_DNA"/>
</dbReference>
<sequence length="90" mass="10685">MKYVHPKEYKGVKFNTERNQIRMRAIVEEYCLKCDLFIGKEHDFSECRMTDKWKDGKVISKKTCPFPYIAMPVDIETLKNSCIKCEVEEV</sequence>
<reference evidence="1" key="1">
    <citation type="submission" date="2022-05" db="EMBL/GenBank/DDBJ databases">
        <title>Draft genome sequence of Clostridium tertium strain CP3 isolated from Peru.</title>
        <authorList>
            <person name="Hurtado R."/>
            <person name="Lima L."/>
            <person name="Sousa T."/>
            <person name="Jaiswal A.K."/>
            <person name="Tiwari S."/>
            <person name="Maturrano L."/>
            <person name="Brenig B."/>
            <person name="Azevedo V."/>
        </authorList>
    </citation>
    <scope>NUCLEOTIDE SEQUENCE</scope>
    <source>
        <strain evidence="1">CP3</strain>
    </source>
</reference>
<dbReference type="AlphaFoldDB" id="A0A9X3XPG2"/>
<comment type="caution">
    <text evidence="1">The sequence shown here is derived from an EMBL/GenBank/DDBJ whole genome shotgun (WGS) entry which is preliminary data.</text>
</comment>
<evidence type="ECO:0000313" key="2">
    <source>
        <dbReference type="Proteomes" id="UP001141183"/>
    </source>
</evidence>
<organism evidence="1 2">
    <name type="scientific">Clostridium tertium</name>
    <dbReference type="NCBI Taxonomy" id="1559"/>
    <lineage>
        <taxon>Bacteria</taxon>
        <taxon>Bacillati</taxon>
        <taxon>Bacillota</taxon>
        <taxon>Clostridia</taxon>
        <taxon>Eubacteriales</taxon>
        <taxon>Clostridiaceae</taxon>
        <taxon>Clostridium</taxon>
    </lineage>
</organism>
<keyword evidence="2" id="KW-1185">Reference proteome</keyword>
<dbReference type="RefSeq" id="WP_099346055.1">
    <property type="nucleotide sequence ID" value="NZ_JAMRYU010000012.1"/>
</dbReference>
<accession>A0A9X3XPG2</accession>
<evidence type="ECO:0000313" key="1">
    <source>
        <dbReference type="EMBL" id="MDC4240852.1"/>
    </source>
</evidence>
<proteinExistence type="predicted"/>
<dbReference type="Proteomes" id="UP001141183">
    <property type="component" value="Unassembled WGS sequence"/>
</dbReference>
<protein>
    <submittedName>
        <fullName evidence="1">Uncharacterized protein</fullName>
    </submittedName>
</protein>